<dbReference type="InterPro" id="IPR036388">
    <property type="entry name" value="WH-like_DNA-bd_sf"/>
</dbReference>
<protein>
    <submittedName>
        <fullName evidence="6">Phosphotransferase system mannitol/fructose-specific IIA domain (Ntr-type)</fullName>
    </submittedName>
</protein>
<dbReference type="SUPFAM" id="SSF55804">
    <property type="entry name" value="Phoshotransferase/anion transport protein"/>
    <property type="match status" value="1"/>
</dbReference>
<sequence length="713" mass="79475">MLISREYSLLLLLMSGATYRISALANYYGVTARVIYYNAENIDKYLEELAKDKYSPGPMSLQCADGCLKLGGHFPDNRNMLIGRILDDARYEIALSQEERQLELLYRVLTGKSIRIPDLTEEFAVSKSTVLKDLELLREYFSQRSVQLKHTAGQTIPQSDEFSVRLVAAGYMAHLLNVNHGFYRMVQETHIWQFRPYCFYLHCMGALSFGRLAELIEESASDIDLPYRLLCNCLCGIMISMIREQSGHHLTVSRSRMEFMANLASFDAARRLVEKINFYVPVSTPGNLAAFVALIAAGAEESTGFKVYLASRIDFKILAANITAEICRLAGLTPNQKLIEEVQSEICRICIGGRGCVEHENHDLANMIQNDYEHLWNAVEQGAKPLCKLMNHPLSGQQIGRLALHFVDACEVIKGAVPAPQVLIVCNSGLVSSRLICRKLQSLFQIKMLGCVSIYEMNHFLKNHSVDYIITTVPVLQSDTAVIQVNSYLSGEDLGRLRRILPPRSVQDQLVEQILEAARESGAVTDPEGFAGRLETILGLPAKERSFLHAPGISGIIDTRNILLDFPCNGLEEAVRKSGLLLLQAGAIDPVYVEEIVENIRHAPEYMLIGDGILMPHSRAAEHVFQTAVSVIRLKTPVSLNDSGPGGIRWIFTLAAEGRTGHLTALEQLSQILAESWMMSELEQVCLPSQFKELLDKFVAINNQKERGGDVVD</sequence>
<organism evidence="6 7">
    <name type="scientific">Enterocloster lavalensis</name>
    <dbReference type="NCBI Taxonomy" id="460384"/>
    <lineage>
        <taxon>Bacteria</taxon>
        <taxon>Bacillati</taxon>
        <taxon>Bacillota</taxon>
        <taxon>Clostridia</taxon>
        <taxon>Lachnospirales</taxon>
        <taxon>Lachnospiraceae</taxon>
        <taxon>Enterocloster</taxon>
    </lineage>
</organism>
<keyword evidence="1 6" id="KW-0808">Transferase</keyword>
<feature type="domain" description="PTS EIIB type-2" evidence="5">
    <location>
        <begin position="420"/>
        <end position="509"/>
    </location>
</feature>
<dbReference type="Proteomes" id="UP000198508">
    <property type="component" value="Unassembled WGS sequence"/>
</dbReference>
<proteinExistence type="predicted"/>
<dbReference type="STRING" id="460384.SAMN05216313_101338"/>
<dbReference type="SUPFAM" id="SSF52794">
    <property type="entry name" value="PTS system IIB component-like"/>
    <property type="match status" value="1"/>
</dbReference>
<dbReference type="Gene3D" id="3.40.930.10">
    <property type="entry name" value="Mannitol-specific EII, Chain A"/>
    <property type="match status" value="1"/>
</dbReference>
<dbReference type="InterPro" id="IPR036390">
    <property type="entry name" value="WH_DNA-bd_sf"/>
</dbReference>
<dbReference type="GO" id="GO:0009401">
    <property type="term" value="P:phosphoenolpyruvate-dependent sugar phosphotransferase system"/>
    <property type="evidence" value="ECO:0007669"/>
    <property type="project" value="InterPro"/>
</dbReference>
<dbReference type="Gene3D" id="1.10.10.10">
    <property type="entry name" value="Winged helix-like DNA-binding domain superfamily/Winged helix DNA-binding domain"/>
    <property type="match status" value="1"/>
</dbReference>
<name>A0A1I0B4X8_9FIRM</name>
<dbReference type="PROSITE" id="PS51094">
    <property type="entry name" value="PTS_EIIA_TYPE_2"/>
    <property type="match status" value="1"/>
</dbReference>
<evidence type="ECO:0000259" key="5">
    <source>
        <dbReference type="PROSITE" id="PS51099"/>
    </source>
</evidence>
<evidence type="ECO:0000313" key="7">
    <source>
        <dbReference type="Proteomes" id="UP000198508"/>
    </source>
</evidence>
<keyword evidence="3" id="KW-0804">Transcription</keyword>
<dbReference type="PANTHER" id="PTHR30185:SF18">
    <property type="entry name" value="TRANSCRIPTIONAL REGULATOR MTLR"/>
    <property type="match status" value="1"/>
</dbReference>
<dbReference type="Gene3D" id="3.40.50.2300">
    <property type="match status" value="1"/>
</dbReference>
<dbReference type="PANTHER" id="PTHR30185">
    <property type="entry name" value="CRYPTIC BETA-GLUCOSIDE BGL OPERON ANTITERMINATOR"/>
    <property type="match status" value="1"/>
</dbReference>
<dbReference type="InterPro" id="IPR016152">
    <property type="entry name" value="PTrfase/Anion_transptr"/>
</dbReference>
<gene>
    <name evidence="6" type="ORF">SAMN05216313_101338</name>
</gene>
<evidence type="ECO:0000259" key="4">
    <source>
        <dbReference type="PROSITE" id="PS51094"/>
    </source>
</evidence>
<dbReference type="InterPro" id="IPR050661">
    <property type="entry name" value="BglG_antiterminators"/>
</dbReference>
<evidence type="ECO:0000313" key="6">
    <source>
        <dbReference type="EMBL" id="SET01435.1"/>
    </source>
</evidence>
<dbReference type="Pfam" id="PF00359">
    <property type="entry name" value="PTS_EIIA_2"/>
    <property type="match status" value="1"/>
</dbReference>
<dbReference type="GO" id="GO:0008982">
    <property type="term" value="F:protein-N(PI)-phosphohistidine-sugar phosphotransferase activity"/>
    <property type="evidence" value="ECO:0007669"/>
    <property type="project" value="InterPro"/>
</dbReference>
<accession>A0A1I0B4X8</accession>
<evidence type="ECO:0000256" key="3">
    <source>
        <dbReference type="ARBA" id="ARBA00023163"/>
    </source>
</evidence>
<dbReference type="InterPro" id="IPR036095">
    <property type="entry name" value="PTS_EIIB-like_sf"/>
</dbReference>
<keyword evidence="2" id="KW-0805">Transcription regulation</keyword>
<dbReference type="PROSITE" id="PS51099">
    <property type="entry name" value="PTS_EIIB_TYPE_2"/>
    <property type="match status" value="1"/>
</dbReference>
<reference evidence="7" key="1">
    <citation type="submission" date="2016-10" db="EMBL/GenBank/DDBJ databases">
        <authorList>
            <person name="Varghese N."/>
            <person name="Submissions S."/>
        </authorList>
    </citation>
    <scope>NUCLEOTIDE SEQUENCE [LARGE SCALE GENOMIC DNA]</scope>
    <source>
        <strain evidence="7">NLAE-zl-G277</strain>
    </source>
</reference>
<dbReference type="InterPro" id="IPR013011">
    <property type="entry name" value="PTS_EIIB_2"/>
</dbReference>
<feature type="domain" description="PTS EIIA type-2" evidence="4">
    <location>
        <begin position="555"/>
        <end position="698"/>
    </location>
</feature>
<dbReference type="InterPro" id="IPR002178">
    <property type="entry name" value="PTS_EIIA_type-2_dom"/>
</dbReference>
<keyword evidence="7" id="KW-1185">Reference proteome</keyword>
<dbReference type="EMBL" id="FOIM01000001">
    <property type="protein sequence ID" value="SET01435.1"/>
    <property type="molecule type" value="Genomic_DNA"/>
</dbReference>
<evidence type="ECO:0000256" key="2">
    <source>
        <dbReference type="ARBA" id="ARBA00023015"/>
    </source>
</evidence>
<evidence type="ECO:0000256" key="1">
    <source>
        <dbReference type="ARBA" id="ARBA00022679"/>
    </source>
</evidence>
<dbReference type="SUPFAM" id="SSF46785">
    <property type="entry name" value="Winged helix' DNA-binding domain"/>
    <property type="match status" value="1"/>
</dbReference>
<dbReference type="AlphaFoldDB" id="A0A1I0B4X8"/>
<dbReference type="CDD" id="cd05568">
    <property type="entry name" value="PTS_IIB_bgl_like"/>
    <property type="match status" value="1"/>
</dbReference>